<reference evidence="2" key="1">
    <citation type="submission" date="2022-11" db="UniProtKB">
        <authorList>
            <consortium name="WormBaseParasite"/>
        </authorList>
    </citation>
    <scope>IDENTIFICATION</scope>
</reference>
<keyword evidence="1" id="KW-1185">Reference proteome</keyword>
<evidence type="ECO:0000313" key="2">
    <source>
        <dbReference type="WBParaSite" id="PSU_v2.g21433.t1"/>
    </source>
</evidence>
<name>A0A914YV99_9BILA</name>
<dbReference type="WBParaSite" id="PSU_v2.g21433.t1">
    <property type="protein sequence ID" value="PSU_v2.g21433.t1"/>
    <property type="gene ID" value="PSU_v2.g21433"/>
</dbReference>
<dbReference type="Proteomes" id="UP000887577">
    <property type="component" value="Unplaced"/>
</dbReference>
<evidence type="ECO:0000313" key="1">
    <source>
        <dbReference type="Proteomes" id="UP000887577"/>
    </source>
</evidence>
<organism evidence="1 2">
    <name type="scientific">Panagrolaimus superbus</name>
    <dbReference type="NCBI Taxonomy" id="310955"/>
    <lineage>
        <taxon>Eukaryota</taxon>
        <taxon>Metazoa</taxon>
        <taxon>Ecdysozoa</taxon>
        <taxon>Nematoda</taxon>
        <taxon>Chromadorea</taxon>
        <taxon>Rhabditida</taxon>
        <taxon>Tylenchina</taxon>
        <taxon>Panagrolaimomorpha</taxon>
        <taxon>Panagrolaimoidea</taxon>
        <taxon>Panagrolaimidae</taxon>
        <taxon>Panagrolaimus</taxon>
    </lineage>
</organism>
<sequence>MSEKEKKEQAIAMEDFDEEPNYLHGDSVMLDPTTPKKLLLSSSSYRQSYRDRNLEEPTESFFDGKENLSGIVHNNSTYCKSSNTLEHKSFQMSRLGCVGRQFAPDKAFFIEKVIKEVRELKCLVQNLNIDLPGIDNVIPELVNFITFFNAVKCILSLF</sequence>
<dbReference type="AlphaFoldDB" id="A0A914YV99"/>
<accession>A0A914YV99</accession>
<proteinExistence type="predicted"/>
<protein>
    <submittedName>
        <fullName evidence="2">Uncharacterized protein</fullName>
    </submittedName>
</protein>